<reference evidence="2 3" key="1">
    <citation type="journal article" date="2024" name="Science">
        <title>Giant polyketide synthase enzymes in the biosynthesis of giant marine polyether toxins.</title>
        <authorList>
            <person name="Fallon T.R."/>
            <person name="Shende V.V."/>
            <person name="Wierzbicki I.H."/>
            <person name="Pendleton A.L."/>
            <person name="Watervoot N.F."/>
            <person name="Auber R.P."/>
            <person name="Gonzalez D.J."/>
            <person name="Wisecaver J.H."/>
            <person name="Moore B.S."/>
        </authorList>
    </citation>
    <scope>NUCLEOTIDE SEQUENCE [LARGE SCALE GENOMIC DNA]</scope>
    <source>
        <strain evidence="2 3">12B1</strain>
    </source>
</reference>
<dbReference type="AlphaFoldDB" id="A0AB34IML5"/>
<dbReference type="PANTHER" id="PTHR11012:SF30">
    <property type="entry name" value="PROTEIN KINASE-LIKE DOMAIN-CONTAINING"/>
    <property type="match status" value="1"/>
</dbReference>
<dbReference type="EMBL" id="JBGBPQ010000023">
    <property type="protein sequence ID" value="KAL1500532.1"/>
    <property type="molecule type" value="Genomic_DNA"/>
</dbReference>
<sequence length="495" mass="55010">MSVALARENPSDPSSWSMQATDMHSLESRILAGLRKKGYPATAVELDASKLKGGYICDTMRVYIAYGQASEQHGVAKAEATARTASRSLEQGLPKSVQARPPTAILKIASPLSNDHDVAMRLRLYEREWHFYEVLSSRVPIRVPTHLGSVKDEATGTITEGVLLEDLEVPGAVRCPKMDEAGVLKTVAHVARQHAQFWNMPELSSGALGIKPHNSPWYQPGWGEDLAGYWPRFEKKWRARMGGDAMGPGLPEEAFTIGKRIIECFSWIQDELSSKPHTFNHGDVKPPNMFMMPGEVPAFIDWQYTAVGKGCQDIAFFLIEGYDIDECRRLEPIVMAHYHAALVQHGIHDYSFDDLKRDWKLACMHFPMYVAFWFGTTPDENLVDPGFPRRFVPRAFDAVLRNCAHELLPREARAIKGLTIETAQLSLASAPELDVLSPVPSNIEDCQKALIETRAALSDMRRQRDAYKAALKSIASIAANAMPPEMPGSPDVALS</sequence>
<dbReference type="Pfam" id="PF01636">
    <property type="entry name" value="APH"/>
    <property type="match status" value="1"/>
</dbReference>
<name>A0AB34IML5_PRYPA</name>
<dbReference type="InterPro" id="IPR011009">
    <property type="entry name" value="Kinase-like_dom_sf"/>
</dbReference>
<dbReference type="Proteomes" id="UP001515480">
    <property type="component" value="Unassembled WGS sequence"/>
</dbReference>
<protein>
    <recommendedName>
        <fullName evidence="1">Aminoglycoside phosphotransferase domain-containing protein</fullName>
    </recommendedName>
</protein>
<dbReference type="Gene3D" id="3.90.1200.10">
    <property type="match status" value="1"/>
</dbReference>
<evidence type="ECO:0000313" key="2">
    <source>
        <dbReference type="EMBL" id="KAL1500532.1"/>
    </source>
</evidence>
<organism evidence="2 3">
    <name type="scientific">Prymnesium parvum</name>
    <name type="common">Toxic golden alga</name>
    <dbReference type="NCBI Taxonomy" id="97485"/>
    <lineage>
        <taxon>Eukaryota</taxon>
        <taxon>Haptista</taxon>
        <taxon>Haptophyta</taxon>
        <taxon>Prymnesiophyceae</taxon>
        <taxon>Prymnesiales</taxon>
        <taxon>Prymnesiaceae</taxon>
        <taxon>Prymnesium</taxon>
    </lineage>
</organism>
<proteinExistence type="predicted"/>
<evidence type="ECO:0000313" key="3">
    <source>
        <dbReference type="Proteomes" id="UP001515480"/>
    </source>
</evidence>
<evidence type="ECO:0000259" key="1">
    <source>
        <dbReference type="Pfam" id="PF01636"/>
    </source>
</evidence>
<accession>A0AB34IML5</accession>
<gene>
    <name evidence="2" type="ORF">AB1Y20_013188</name>
</gene>
<feature type="domain" description="Aminoglycoside phosphotransferase" evidence="1">
    <location>
        <begin position="234"/>
        <end position="338"/>
    </location>
</feature>
<keyword evidence="3" id="KW-1185">Reference proteome</keyword>
<dbReference type="PANTHER" id="PTHR11012">
    <property type="entry name" value="PROTEIN KINASE-LIKE DOMAIN-CONTAINING"/>
    <property type="match status" value="1"/>
</dbReference>
<dbReference type="InterPro" id="IPR002575">
    <property type="entry name" value="Aminoglycoside_PTrfase"/>
</dbReference>
<comment type="caution">
    <text evidence="2">The sequence shown here is derived from an EMBL/GenBank/DDBJ whole genome shotgun (WGS) entry which is preliminary data.</text>
</comment>
<dbReference type="SUPFAM" id="SSF56112">
    <property type="entry name" value="Protein kinase-like (PK-like)"/>
    <property type="match status" value="1"/>
</dbReference>